<dbReference type="InterPro" id="IPR005670">
    <property type="entry name" value="PstB-like"/>
</dbReference>
<dbReference type="GO" id="GO:0016887">
    <property type="term" value="F:ATP hydrolysis activity"/>
    <property type="evidence" value="ECO:0007669"/>
    <property type="project" value="InterPro"/>
</dbReference>
<evidence type="ECO:0000256" key="2">
    <source>
        <dbReference type="ARBA" id="ARBA00022741"/>
    </source>
</evidence>
<dbReference type="OrthoDB" id="9785080at2"/>
<feature type="domain" description="ABC transporter" evidence="4">
    <location>
        <begin position="8"/>
        <end position="238"/>
    </location>
</feature>
<dbReference type="SMART" id="SM00382">
    <property type="entry name" value="AAA"/>
    <property type="match status" value="1"/>
</dbReference>
<dbReference type="GO" id="GO:0005524">
    <property type="term" value="F:ATP binding"/>
    <property type="evidence" value="ECO:0007669"/>
    <property type="project" value="UniProtKB-KW"/>
</dbReference>
<dbReference type="GO" id="GO:0016020">
    <property type="term" value="C:membrane"/>
    <property type="evidence" value="ECO:0007669"/>
    <property type="project" value="InterPro"/>
</dbReference>
<keyword evidence="3 5" id="KW-0067">ATP-binding</keyword>
<dbReference type="InterPro" id="IPR003439">
    <property type="entry name" value="ABC_transporter-like_ATP-bd"/>
</dbReference>
<organism evidence="5 6">
    <name type="scientific">Bacillus timonensis</name>
    <dbReference type="NCBI Taxonomy" id="1033734"/>
    <lineage>
        <taxon>Bacteria</taxon>
        <taxon>Bacillati</taxon>
        <taxon>Bacillota</taxon>
        <taxon>Bacilli</taxon>
        <taxon>Bacillales</taxon>
        <taxon>Bacillaceae</taxon>
        <taxon>Bacillus</taxon>
    </lineage>
</organism>
<dbReference type="AlphaFoldDB" id="A0A4S3PUY5"/>
<keyword evidence="6" id="KW-1185">Reference proteome</keyword>
<dbReference type="EMBL" id="SLUB01000008">
    <property type="protein sequence ID" value="THE13617.1"/>
    <property type="molecule type" value="Genomic_DNA"/>
</dbReference>
<dbReference type="PROSITE" id="PS00211">
    <property type="entry name" value="ABC_TRANSPORTER_1"/>
    <property type="match status" value="1"/>
</dbReference>
<proteinExistence type="predicted"/>
<evidence type="ECO:0000256" key="3">
    <source>
        <dbReference type="ARBA" id="ARBA00022840"/>
    </source>
</evidence>
<sequence length="242" mass="27121">MQTLKPAIHFNRVDFHADNKHILKNITGSFYEGTITTLVGPSGAGKTTLLKLCNGLLSPSSGEMYVKEKNIDTYDPVALRRIVGIALQNAPMINGTVFQNLALPQTLQGKKLEEQTAKELLEDVGLEEEYLHRDVRDLSGGQRQKVSIARTLVNHPKIMLLDEITSALDRVSKTEIEELIVKINQKYKVTMIWITHNLQQAIDIGNYVWVLMEGEVIETGESTLLKSPTHEKVQQFVKGEMA</sequence>
<dbReference type="InterPro" id="IPR017871">
    <property type="entry name" value="ABC_transporter-like_CS"/>
</dbReference>
<keyword evidence="2" id="KW-0547">Nucleotide-binding</keyword>
<keyword evidence="1" id="KW-0813">Transport</keyword>
<evidence type="ECO:0000259" key="4">
    <source>
        <dbReference type="PROSITE" id="PS50893"/>
    </source>
</evidence>
<dbReference type="SUPFAM" id="SSF52540">
    <property type="entry name" value="P-loop containing nucleoside triphosphate hydrolases"/>
    <property type="match status" value="1"/>
</dbReference>
<evidence type="ECO:0000313" key="5">
    <source>
        <dbReference type="EMBL" id="THE13617.1"/>
    </source>
</evidence>
<dbReference type="PANTHER" id="PTHR43423">
    <property type="entry name" value="ABC TRANSPORTER I FAMILY MEMBER 17"/>
    <property type="match status" value="1"/>
</dbReference>
<dbReference type="Pfam" id="PF00005">
    <property type="entry name" value="ABC_tran"/>
    <property type="match status" value="1"/>
</dbReference>
<gene>
    <name evidence="5" type="ORF">E1I69_06800</name>
</gene>
<dbReference type="GO" id="GO:0005315">
    <property type="term" value="F:phosphate transmembrane transporter activity"/>
    <property type="evidence" value="ECO:0007669"/>
    <property type="project" value="InterPro"/>
</dbReference>
<protein>
    <submittedName>
        <fullName evidence="5">Phosphate ABC transporter ATP-binding protein</fullName>
    </submittedName>
</protein>
<name>A0A4S3PUY5_9BACI</name>
<evidence type="ECO:0000313" key="6">
    <source>
        <dbReference type="Proteomes" id="UP000306477"/>
    </source>
</evidence>
<dbReference type="InterPro" id="IPR003593">
    <property type="entry name" value="AAA+_ATPase"/>
</dbReference>
<accession>A0A4S3PUY5</accession>
<dbReference type="STRING" id="1033734.GCA_000285535_00322"/>
<dbReference type="PROSITE" id="PS50893">
    <property type="entry name" value="ABC_TRANSPORTER_2"/>
    <property type="match status" value="1"/>
</dbReference>
<reference evidence="5 6" key="1">
    <citation type="journal article" date="2019" name="Indoor Air">
        <title>Impacts of indoor surface finishes on bacterial viability.</title>
        <authorList>
            <person name="Hu J."/>
            <person name="Maamar S.B."/>
            <person name="Glawe A.J."/>
            <person name="Gottel N."/>
            <person name="Gilbert J.A."/>
            <person name="Hartmann E.M."/>
        </authorList>
    </citation>
    <scope>NUCLEOTIDE SEQUENCE [LARGE SCALE GENOMIC DNA]</scope>
    <source>
        <strain evidence="5 6">AF060A6</strain>
    </source>
</reference>
<dbReference type="InterPro" id="IPR027417">
    <property type="entry name" value="P-loop_NTPase"/>
</dbReference>
<dbReference type="CDD" id="cd03260">
    <property type="entry name" value="ABC_PstB_phosphate_transporter"/>
    <property type="match status" value="1"/>
</dbReference>
<dbReference type="RefSeq" id="WP_136378850.1">
    <property type="nucleotide sequence ID" value="NZ_SLUB01000008.1"/>
</dbReference>
<dbReference type="Gene3D" id="3.40.50.300">
    <property type="entry name" value="P-loop containing nucleotide triphosphate hydrolases"/>
    <property type="match status" value="1"/>
</dbReference>
<comment type="caution">
    <text evidence="5">The sequence shown here is derived from an EMBL/GenBank/DDBJ whole genome shotgun (WGS) entry which is preliminary data.</text>
</comment>
<dbReference type="Proteomes" id="UP000306477">
    <property type="component" value="Unassembled WGS sequence"/>
</dbReference>
<dbReference type="PANTHER" id="PTHR43423:SF1">
    <property type="entry name" value="ABC TRANSPORTER I FAMILY MEMBER 17"/>
    <property type="match status" value="1"/>
</dbReference>
<dbReference type="GO" id="GO:0035435">
    <property type="term" value="P:phosphate ion transmembrane transport"/>
    <property type="evidence" value="ECO:0007669"/>
    <property type="project" value="InterPro"/>
</dbReference>
<evidence type="ECO:0000256" key="1">
    <source>
        <dbReference type="ARBA" id="ARBA00022448"/>
    </source>
</evidence>